<dbReference type="Pfam" id="PF20434">
    <property type="entry name" value="BD-FAE"/>
    <property type="match status" value="1"/>
</dbReference>
<sequence length="307" mass="33641">MKIFRSFLVLSLLFVGTANAQEFIPIWPAGKMPNTKGMKLPDSIANERVFRVGTPGMYAFFPSVTENKGAAVIICPGGGYERLAYIISGTQLAKWFNTMGVTAFVLNYRLPNDKDLVTRQDGPLQDAQRAIKYVRSNAAKWGIKPDQIGIQGSSAGGHLATLTGTVLTDLAKIGDELNEVSPKPNFMILVSPVIDMGKYANKGSLNNLLGEKPTEAQIKQFSTQLQVTDKTPPTFIADAFNDKSVDPHNSLMFFEALLSHKVPSTLHVFPQGAHAIALRNNPGSADMWTQLCERWMIEMNIIPASNK</sequence>
<gene>
    <name evidence="4" type="ORF">CLV32_4679</name>
</gene>
<evidence type="ECO:0000313" key="5">
    <source>
        <dbReference type="Proteomes" id="UP000295499"/>
    </source>
</evidence>
<feature type="chain" id="PRO_5020439226" evidence="2">
    <location>
        <begin position="21"/>
        <end position="307"/>
    </location>
</feature>
<dbReference type="AlphaFoldDB" id="A0A4R6IBX8"/>
<dbReference type="SUPFAM" id="SSF53474">
    <property type="entry name" value="alpha/beta-Hydrolases"/>
    <property type="match status" value="1"/>
</dbReference>
<evidence type="ECO:0000256" key="2">
    <source>
        <dbReference type="SAM" id="SignalP"/>
    </source>
</evidence>
<keyword evidence="1" id="KW-0378">Hydrolase</keyword>
<dbReference type="RefSeq" id="WP_133559267.1">
    <property type="nucleotide sequence ID" value="NZ_SNWM01000008.1"/>
</dbReference>
<keyword evidence="5" id="KW-1185">Reference proteome</keyword>
<dbReference type="InterPro" id="IPR050300">
    <property type="entry name" value="GDXG_lipolytic_enzyme"/>
</dbReference>
<organism evidence="4 5">
    <name type="scientific">Pedobacter duraquae</name>
    <dbReference type="NCBI Taxonomy" id="425511"/>
    <lineage>
        <taxon>Bacteria</taxon>
        <taxon>Pseudomonadati</taxon>
        <taxon>Bacteroidota</taxon>
        <taxon>Sphingobacteriia</taxon>
        <taxon>Sphingobacteriales</taxon>
        <taxon>Sphingobacteriaceae</taxon>
        <taxon>Pedobacter</taxon>
    </lineage>
</organism>
<dbReference type="PANTHER" id="PTHR48081:SF6">
    <property type="entry name" value="PEPTIDASE S9 PROLYL OLIGOPEPTIDASE CATALYTIC DOMAIN-CONTAINING PROTEIN"/>
    <property type="match status" value="1"/>
</dbReference>
<evidence type="ECO:0000256" key="1">
    <source>
        <dbReference type="ARBA" id="ARBA00022801"/>
    </source>
</evidence>
<name>A0A4R6IBX8_9SPHI</name>
<dbReference type="GO" id="GO:0016787">
    <property type="term" value="F:hydrolase activity"/>
    <property type="evidence" value="ECO:0007669"/>
    <property type="project" value="UniProtKB-KW"/>
</dbReference>
<dbReference type="OrthoDB" id="9794725at2"/>
<accession>A0A4R6IBX8</accession>
<feature type="domain" description="BD-FAE-like" evidence="3">
    <location>
        <begin position="60"/>
        <end position="257"/>
    </location>
</feature>
<dbReference type="EMBL" id="SNWM01000008">
    <property type="protein sequence ID" value="TDO19057.1"/>
    <property type="molecule type" value="Genomic_DNA"/>
</dbReference>
<dbReference type="PANTHER" id="PTHR48081">
    <property type="entry name" value="AB HYDROLASE SUPERFAMILY PROTEIN C4A8.06C"/>
    <property type="match status" value="1"/>
</dbReference>
<dbReference type="Proteomes" id="UP000295499">
    <property type="component" value="Unassembled WGS sequence"/>
</dbReference>
<reference evidence="4 5" key="1">
    <citation type="submission" date="2019-03" db="EMBL/GenBank/DDBJ databases">
        <title>Genomic Encyclopedia of Archaeal and Bacterial Type Strains, Phase II (KMG-II): from individual species to whole genera.</title>
        <authorList>
            <person name="Goeker M."/>
        </authorList>
    </citation>
    <scope>NUCLEOTIDE SEQUENCE [LARGE SCALE GENOMIC DNA]</scope>
    <source>
        <strain evidence="4 5">DSM 19034</strain>
    </source>
</reference>
<proteinExistence type="predicted"/>
<protein>
    <submittedName>
        <fullName evidence="4">Acetyl esterase/lipase</fullName>
    </submittedName>
</protein>
<dbReference type="Gene3D" id="3.40.50.1820">
    <property type="entry name" value="alpha/beta hydrolase"/>
    <property type="match status" value="1"/>
</dbReference>
<dbReference type="InterPro" id="IPR029058">
    <property type="entry name" value="AB_hydrolase_fold"/>
</dbReference>
<comment type="caution">
    <text evidence="4">The sequence shown here is derived from an EMBL/GenBank/DDBJ whole genome shotgun (WGS) entry which is preliminary data.</text>
</comment>
<evidence type="ECO:0000259" key="3">
    <source>
        <dbReference type="Pfam" id="PF20434"/>
    </source>
</evidence>
<keyword evidence="2" id="KW-0732">Signal</keyword>
<dbReference type="InterPro" id="IPR049492">
    <property type="entry name" value="BD-FAE-like_dom"/>
</dbReference>
<feature type="signal peptide" evidence="2">
    <location>
        <begin position="1"/>
        <end position="20"/>
    </location>
</feature>
<evidence type="ECO:0000313" key="4">
    <source>
        <dbReference type="EMBL" id="TDO19057.1"/>
    </source>
</evidence>